<protein>
    <recommendedName>
        <fullName evidence="4">Lipoprotein</fullName>
    </recommendedName>
</protein>
<name>A0ABS7U0K7_9BACT</name>
<dbReference type="Proteomes" id="UP001139031">
    <property type="component" value="Unassembled WGS sequence"/>
</dbReference>
<dbReference type="EMBL" id="JAIRAU010000045">
    <property type="protein sequence ID" value="MBZ5713990.1"/>
    <property type="molecule type" value="Genomic_DNA"/>
</dbReference>
<organism evidence="2 3">
    <name type="scientific">Nannocystis pusilla</name>
    <dbReference type="NCBI Taxonomy" id="889268"/>
    <lineage>
        <taxon>Bacteria</taxon>
        <taxon>Pseudomonadati</taxon>
        <taxon>Myxococcota</taxon>
        <taxon>Polyangia</taxon>
        <taxon>Nannocystales</taxon>
        <taxon>Nannocystaceae</taxon>
        <taxon>Nannocystis</taxon>
    </lineage>
</organism>
<gene>
    <name evidence="2" type="ORF">K7C98_32560</name>
</gene>
<evidence type="ECO:0000313" key="2">
    <source>
        <dbReference type="EMBL" id="MBZ5713990.1"/>
    </source>
</evidence>
<evidence type="ECO:0008006" key="4">
    <source>
        <dbReference type="Google" id="ProtNLM"/>
    </source>
</evidence>
<keyword evidence="3" id="KW-1185">Reference proteome</keyword>
<evidence type="ECO:0000256" key="1">
    <source>
        <dbReference type="SAM" id="MobiDB-lite"/>
    </source>
</evidence>
<proteinExistence type="predicted"/>
<feature type="region of interest" description="Disordered" evidence="1">
    <location>
        <begin position="20"/>
        <end position="73"/>
    </location>
</feature>
<feature type="compositionally biased region" description="Basic and acidic residues" evidence="1">
    <location>
        <begin position="22"/>
        <end position="36"/>
    </location>
</feature>
<evidence type="ECO:0000313" key="3">
    <source>
        <dbReference type="Proteomes" id="UP001139031"/>
    </source>
</evidence>
<comment type="caution">
    <text evidence="2">The sequence shown here is derived from an EMBL/GenBank/DDBJ whole genome shotgun (WGS) entry which is preliminary data.</text>
</comment>
<sequence>MKTTLAPLLLLGLVACGTTESGTDHDSHGAGTHDHATTSSSTGDATTHEHATEHGPTSTGHEHTTTTSSTTGDGSPVADYCECMLVHCHDQYHGTWGEEHPMSEINCTMAAEMLPTVGTPAMSGNSLECRLAHCELAVDDPALCEAAIGGAPCM</sequence>
<feature type="compositionally biased region" description="Low complexity" evidence="1">
    <location>
        <begin position="54"/>
        <end position="72"/>
    </location>
</feature>
<accession>A0ABS7U0K7</accession>
<dbReference type="PROSITE" id="PS51257">
    <property type="entry name" value="PROKAR_LIPOPROTEIN"/>
    <property type="match status" value="1"/>
</dbReference>
<dbReference type="RefSeq" id="WP_224195725.1">
    <property type="nucleotide sequence ID" value="NZ_JAIRAU010000045.1"/>
</dbReference>
<reference evidence="2" key="1">
    <citation type="submission" date="2021-08" db="EMBL/GenBank/DDBJ databases">
        <authorList>
            <person name="Stevens D.C."/>
        </authorList>
    </citation>
    <scope>NUCLEOTIDE SEQUENCE</scope>
    <source>
        <strain evidence="2">DSM 53165</strain>
    </source>
</reference>